<dbReference type="HOGENOM" id="CLU_594316_0_0_5"/>
<dbReference type="SUPFAM" id="SSF52540">
    <property type="entry name" value="P-loop containing nucleoside triphosphate hydrolases"/>
    <property type="match status" value="1"/>
</dbReference>
<dbReference type="Proteomes" id="UP000000692">
    <property type="component" value="Chromosome"/>
</dbReference>
<dbReference type="EMBL" id="CP002018">
    <property type="protein sequence ID" value="AEM42035.1"/>
    <property type="molecule type" value="Genomic_DNA"/>
</dbReference>
<dbReference type="eggNOG" id="COG4424">
    <property type="taxonomic scope" value="Bacteria"/>
</dbReference>
<proteinExistence type="predicted"/>
<keyword evidence="2" id="KW-1185">Reference proteome</keyword>
<dbReference type="InterPro" id="IPR027417">
    <property type="entry name" value="P-loop_NTPase"/>
</dbReference>
<protein>
    <recommendedName>
        <fullName evidence="3">Nodulation protein NodH</fullName>
    </recommendedName>
</protein>
<dbReference type="RefSeq" id="WP_014538034.1">
    <property type="nucleotide sequence ID" value="NC_017384.1"/>
</dbReference>
<reference evidence="1 2" key="1">
    <citation type="journal article" date="2011" name="J. Bacteriol.">
        <title>Complete genome sequence of the industrial strain Ketogulonicigenium vulgare WSH-001.</title>
        <authorList>
            <person name="Liu L."/>
            <person name="Li Y."/>
            <person name="Zhang J."/>
            <person name="Zhou Z."/>
            <person name="Liu J."/>
            <person name="Li X."/>
            <person name="Zhou J."/>
            <person name="Du G."/>
            <person name="Wang L."/>
            <person name="Chen J."/>
        </authorList>
    </citation>
    <scope>NUCLEOTIDE SEQUENCE [LARGE SCALE GENOMIC DNA]</scope>
    <source>
        <strain evidence="1 2">WSH-001</strain>
    </source>
</reference>
<gene>
    <name evidence="1" type="ordered locus">KVU_2195</name>
</gene>
<sequence length="477" mass="53415">MPDFDSFVVFAEMRTGSNFLETNLNTIPGVACLGEAFNSQFIGYPNLTELLGISYEDRLDDPAPLLKKIRGKPDGVLQGFRFFSNHDPRVLGKILPDPKVAKIILTRNPIDSYISRKIASATGQWKVTNITKARREVVSFDSPEFEAHLQAHQEFQLTLMHGLQVTGQTAFYIDYDDLHDLQVLNGLAAFLGVAGRLEMLDQKVKKQNPEDIADKVENFAEMEQSLARLDRFNLSRTPNFEPRRGPGVPGYIAAGKSNLLYLPILSGPVDQVVGWLQALDNVAPIQDFTMRSMRQWMLARPGHRSFTVLRHPLARAHDAFCQHILCEDGQGFRQIRNNLVRQFNMPIPEGDVIVHADDLLHAEAFKIFLGFLKANLSSQTALRIDPSWASQANLLQGFAQFVVPDMVLREDELAEGLALISMQIGHSSPPDLQPQPDPHAARLARIYSPALEGLAREAYARDYMAFGFGDWRPLSAI</sequence>
<evidence type="ECO:0000313" key="2">
    <source>
        <dbReference type="Proteomes" id="UP000000692"/>
    </source>
</evidence>
<organism evidence="1 2">
    <name type="scientific">Ketogulonicigenium vulgare (strain WSH-001)</name>
    <dbReference type="NCBI Taxonomy" id="759362"/>
    <lineage>
        <taxon>Bacteria</taxon>
        <taxon>Pseudomonadati</taxon>
        <taxon>Pseudomonadota</taxon>
        <taxon>Alphaproteobacteria</taxon>
        <taxon>Rhodobacterales</taxon>
        <taxon>Roseobacteraceae</taxon>
        <taxon>Ketogulonicigenium</taxon>
    </lineage>
</organism>
<dbReference type="Gene3D" id="3.40.50.300">
    <property type="entry name" value="P-loop containing nucleotide triphosphate hydrolases"/>
    <property type="match status" value="1"/>
</dbReference>
<dbReference type="AlphaFoldDB" id="F9Y638"/>
<dbReference type="OrthoDB" id="7802556at2"/>
<dbReference type="PATRIC" id="fig|759362.5.peg.2279"/>
<evidence type="ECO:0008006" key="3">
    <source>
        <dbReference type="Google" id="ProtNLM"/>
    </source>
</evidence>
<name>F9Y638_KETVW</name>
<accession>F9Y638</accession>
<dbReference type="KEGG" id="kvl:KVU_2195"/>
<evidence type="ECO:0000313" key="1">
    <source>
        <dbReference type="EMBL" id="AEM42035.1"/>
    </source>
</evidence>